<evidence type="ECO:0000256" key="4">
    <source>
        <dbReference type="ARBA" id="ARBA00022842"/>
    </source>
</evidence>
<dbReference type="Proteomes" id="UP000823388">
    <property type="component" value="Chromosome 6N"/>
</dbReference>
<dbReference type="GO" id="GO:0046872">
    <property type="term" value="F:metal ion binding"/>
    <property type="evidence" value="ECO:0007669"/>
    <property type="project" value="UniProtKB-KW"/>
</dbReference>
<dbReference type="Gene3D" id="3.60.10.10">
    <property type="entry name" value="Endonuclease/exonuclease/phosphatase"/>
    <property type="match status" value="1"/>
</dbReference>
<evidence type="ECO:0000313" key="5">
    <source>
        <dbReference type="EMBL" id="KAG2577845.1"/>
    </source>
</evidence>
<proteinExistence type="predicted"/>
<feature type="non-terminal residue" evidence="5">
    <location>
        <position position="1"/>
    </location>
</feature>
<dbReference type="GO" id="GO:0008081">
    <property type="term" value="F:phosphoric diester hydrolase activity"/>
    <property type="evidence" value="ECO:0007669"/>
    <property type="project" value="TreeGrafter"/>
</dbReference>
<reference evidence="5" key="1">
    <citation type="submission" date="2020-05" db="EMBL/GenBank/DDBJ databases">
        <title>WGS assembly of Panicum virgatum.</title>
        <authorList>
            <person name="Lovell J.T."/>
            <person name="Jenkins J."/>
            <person name="Shu S."/>
            <person name="Juenger T.E."/>
            <person name="Schmutz J."/>
        </authorList>
    </citation>
    <scope>NUCLEOTIDE SEQUENCE</scope>
    <source>
        <strain evidence="5">AP13</strain>
    </source>
</reference>
<dbReference type="GO" id="GO:0006284">
    <property type="term" value="P:base-excision repair"/>
    <property type="evidence" value="ECO:0007669"/>
    <property type="project" value="TreeGrafter"/>
</dbReference>
<evidence type="ECO:0008006" key="7">
    <source>
        <dbReference type="Google" id="ProtNLM"/>
    </source>
</evidence>
<dbReference type="GO" id="GO:0005634">
    <property type="term" value="C:nucleus"/>
    <property type="evidence" value="ECO:0007669"/>
    <property type="project" value="TreeGrafter"/>
</dbReference>
<dbReference type="GO" id="GO:0008311">
    <property type="term" value="F:double-stranded DNA 3'-5' DNA exonuclease activity"/>
    <property type="evidence" value="ECO:0007669"/>
    <property type="project" value="TreeGrafter"/>
</dbReference>
<name>A0A8T0QY39_PANVG</name>
<feature type="non-terminal residue" evidence="5">
    <location>
        <position position="132"/>
    </location>
</feature>
<dbReference type="AlphaFoldDB" id="A0A8T0QY39"/>
<evidence type="ECO:0000256" key="1">
    <source>
        <dbReference type="ARBA" id="ARBA00001946"/>
    </source>
</evidence>
<evidence type="ECO:0000256" key="3">
    <source>
        <dbReference type="ARBA" id="ARBA00022801"/>
    </source>
</evidence>
<keyword evidence="3" id="KW-0378">Hydrolase</keyword>
<dbReference type="InterPro" id="IPR004808">
    <property type="entry name" value="AP_endonuc_1"/>
</dbReference>
<accession>A0A8T0QY39</accession>
<organism evidence="5 6">
    <name type="scientific">Panicum virgatum</name>
    <name type="common">Blackwell switchgrass</name>
    <dbReference type="NCBI Taxonomy" id="38727"/>
    <lineage>
        <taxon>Eukaryota</taxon>
        <taxon>Viridiplantae</taxon>
        <taxon>Streptophyta</taxon>
        <taxon>Embryophyta</taxon>
        <taxon>Tracheophyta</taxon>
        <taxon>Spermatophyta</taxon>
        <taxon>Magnoliopsida</taxon>
        <taxon>Liliopsida</taxon>
        <taxon>Poales</taxon>
        <taxon>Poaceae</taxon>
        <taxon>PACMAD clade</taxon>
        <taxon>Panicoideae</taxon>
        <taxon>Panicodae</taxon>
        <taxon>Paniceae</taxon>
        <taxon>Panicinae</taxon>
        <taxon>Panicum</taxon>
        <taxon>Panicum sect. Hiantes</taxon>
    </lineage>
</organism>
<dbReference type="InterPro" id="IPR036691">
    <property type="entry name" value="Endo/exonu/phosph_ase_sf"/>
</dbReference>
<comment type="cofactor">
    <cofactor evidence="1">
        <name>Mg(2+)</name>
        <dbReference type="ChEBI" id="CHEBI:18420"/>
    </cofactor>
</comment>
<comment type="caution">
    <text evidence="5">The sequence shown here is derived from an EMBL/GenBank/DDBJ whole genome shotgun (WGS) entry which is preliminary data.</text>
</comment>
<dbReference type="PANTHER" id="PTHR22748">
    <property type="entry name" value="AP ENDONUCLEASE"/>
    <property type="match status" value="1"/>
</dbReference>
<evidence type="ECO:0000256" key="2">
    <source>
        <dbReference type="ARBA" id="ARBA00022723"/>
    </source>
</evidence>
<evidence type="ECO:0000313" key="6">
    <source>
        <dbReference type="Proteomes" id="UP000823388"/>
    </source>
</evidence>
<keyword evidence="4" id="KW-0460">Magnesium</keyword>
<dbReference type="EMBL" id="CM029048">
    <property type="protein sequence ID" value="KAG2577845.1"/>
    <property type="molecule type" value="Genomic_DNA"/>
</dbReference>
<keyword evidence="6" id="KW-1185">Reference proteome</keyword>
<dbReference type="PANTHER" id="PTHR22748:SF19">
    <property type="entry name" value="ENDONUCLEASE_EXONUCLEASE_PHOSPHATASE DOMAIN-CONTAINING PROTEIN"/>
    <property type="match status" value="1"/>
</dbReference>
<keyword evidence="2" id="KW-0479">Metal-binding</keyword>
<protein>
    <recommendedName>
        <fullName evidence="7">Endonuclease/exonuclease/phosphatase domain-containing protein</fullName>
    </recommendedName>
</protein>
<dbReference type="SUPFAM" id="SSF56219">
    <property type="entry name" value="DNase I-like"/>
    <property type="match status" value="1"/>
</dbReference>
<dbReference type="GO" id="GO:0003906">
    <property type="term" value="F:DNA-(apurinic or apyrimidinic site) endonuclease activity"/>
    <property type="evidence" value="ECO:0007669"/>
    <property type="project" value="TreeGrafter"/>
</dbReference>
<sequence>SWKILCWNVRGLNSKKKWDCIRDKISESHCDVIFLQETKKENFDLQFIRKFCPPSFDCFEYLPSSHIFTGQLIYNNEFRISVEFSSNLNACDWVLTNVYGPCTTSGKILFVNWLKNIDMPDEVDWLLHGDFN</sequence>
<gene>
    <name evidence="5" type="ORF">PVAP13_6NG180715</name>
</gene>